<dbReference type="GO" id="GO:0003713">
    <property type="term" value="F:transcription coactivator activity"/>
    <property type="evidence" value="ECO:0007669"/>
    <property type="project" value="InterPro"/>
</dbReference>
<dbReference type="Proteomes" id="UP000275267">
    <property type="component" value="Unassembled WGS sequence"/>
</dbReference>
<dbReference type="AlphaFoldDB" id="A0A3L6QD69"/>
<feature type="domain" description="ARC105/Med15 mediator subunit C-terminal" evidence="7">
    <location>
        <begin position="882"/>
        <end position="954"/>
    </location>
</feature>
<dbReference type="STRING" id="4540.A0A3L6QD69"/>
<proteinExistence type="predicted"/>
<evidence type="ECO:0000313" key="9">
    <source>
        <dbReference type="Proteomes" id="UP000275267"/>
    </source>
</evidence>
<dbReference type="Pfam" id="PF21539">
    <property type="entry name" value="Med15_C"/>
    <property type="match status" value="1"/>
</dbReference>
<gene>
    <name evidence="8" type="ORF">C2845_PM15G00880</name>
</gene>
<dbReference type="InterPro" id="IPR036546">
    <property type="entry name" value="MED15_KIX"/>
</dbReference>
<dbReference type="PANTHER" id="PTHR33137:SF42">
    <property type="entry name" value="MEDIATOR COMPLEX SUBUNIT 15 KIX DOMAIN-CONTAINING PROTEIN"/>
    <property type="match status" value="1"/>
</dbReference>
<dbReference type="GO" id="GO:0005634">
    <property type="term" value="C:nucleus"/>
    <property type="evidence" value="ECO:0007669"/>
    <property type="project" value="UniProtKB-SubCell"/>
</dbReference>
<evidence type="ECO:0000256" key="4">
    <source>
        <dbReference type="ARBA" id="ARBA00023242"/>
    </source>
</evidence>
<dbReference type="OrthoDB" id="1896842at2759"/>
<sequence length="1045" mass="113825">MQDSAAEGPHPWSQDLDPLLRPQVLEKIVRTLAQVYHGQFDSTEDLNRVASRFENKVFHEANSKGDYLRRVSYRLVTLELKQKQKLLQHAASIHHHQVQMGSHMHPVNSVHAIHGGSDLVPNQNVAYPLAPNMHVKVKQEHIEVTGKTGQTLNSPQASTTPSAPSVQLSQQMVQPVATQKSKQLALQMQPSDFSGCNPTSITQPQGQPLVQPNVQQNPLRKNGMLPKELMMVNQKGLGFNQQQMNRQKYQMRVAQHASITKMHNGHPGARNSQPGATVGLRSTSRTHEQEALNEQIEMEPQPMALPQQLITATTMGSAGEVDWREKMFQKIKPLKDAYLSELMELDKAILVPKLSQRQFESLPNDRVQQYRYRVHLKQKTKLMVKFLLLEKSSIPDNYRVQLSTFVKSIQDLIGFYRKSKNLTMDARNKSQISHGQPKIINLIGDQAPSSGSTSHQNRQEKLVKSQLTKDIITTTPAAHQEINSNSLVGVESSCFPEKTRGSLQSLAIDKLQECCTQTLSHVIKSGIVKVSSPSASLVSTSPSPFSTPSGAKATASSSVSVKSTLSSPVAKPSVVKVASSCASVNSTLPSCFAESASIQAVSPCASAKSTLLPSSPVAKSGVIETTSSVTNSGCDPVALPCPSVHPTSSDNFERFYALLLQDISDTTSAQTVVGGTETNAETCFKQVPTIKPIMPASPLLAETVDHQAEDNEHPRNEIPVAKKPIDRLLDAVGTSSPAMLRSAANSVCSVLNMNDWVQQSEMDTFQDWAFLSEQCASSTANKMKRVLESTSLYSESAPFDCTGSKAEYSAERGPRRQKIQNAKDTLLDEISSANSMLLDTFISIAGDNGTDGISSSSGGTLIKLSYTATSLAPDLVSLFATPGMCIVMPVRLLVPADYPRSSPMLVCDQGDEQMRKRFSDISGTVDVAFRQALYGLPEPMSILDIARAWDASVRRAVVEFAQRHGGGTFSSSYGEWRGDAEGQVERRVEERGSGLQIRRRVEAGHGSDGDGVLDGVERAEDPLATVALEVHAANDDMDDGDEADE</sequence>
<feature type="compositionally biased region" description="Low complexity" evidence="5">
    <location>
        <begin position="154"/>
        <end position="165"/>
    </location>
</feature>
<evidence type="ECO:0000256" key="3">
    <source>
        <dbReference type="ARBA" id="ARBA00023163"/>
    </source>
</evidence>
<organism evidence="8 9">
    <name type="scientific">Panicum miliaceum</name>
    <name type="common">Proso millet</name>
    <name type="synonym">Broomcorn millet</name>
    <dbReference type="NCBI Taxonomy" id="4540"/>
    <lineage>
        <taxon>Eukaryota</taxon>
        <taxon>Viridiplantae</taxon>
        <taxon>Streptophyta</taxon>
        <taxon>Embryophyta</taxon>
        <taxon>Tracheophyta</taxon>
        <taxon>Spermatophyta</taxon>
        <taxon>Magnoliopsida</taxon>
        <taxon>Liliopsida</taxon>
        <taxon>Poales</taxon>
        <taxon>Poaceae</taxon>
        <taxon>PACMAD clade</taxon>
        <taxon>Panicoideae</taxon>
        <taxon>Panicodae</taxon>
        <taxon>Paniceae</taxon>
        <taxon>Panicinae</taxon>
        <taxon>Panicum</taxon>
        <taxon>Panicum sect. Panicum</taxon>
    </lineage>
</organism>
<keyword evidence="4" id="KW-0539">Nucleus</keyword>
<dbReference type="Pfam" id="PF16987">
    <property type="entry name" value="KIX_2"/>
    <property type="match status" value="1"/>
</dbReference>
<dbReference type="PANTHER" id="PTHR33137">
    <property type="entry name" value="MEDIATOR OF RNA POLYMERASE II TRANSCRIPTION SUBUNIT 15A-RELATED"/>
    <property type="match status" value="1"/>
</dbReference>
<dbReference type="Gene3D" id="1.10.246.20">
    <property type="entry name" value="Coactivator CBP, KIX domain"/>
    <property type="match status" value="1"/>
</dbReference>
<dbReference type="EMBL" id="PQIB02000013">
    <property type="protein sequence ID" value="RLM75563.1"/>
    <property type="molecule type" value="Genomic_DNA"/>
</dbReference>
<comment type="caution">
    <text evidence="8">The sequence shown here is derived from an EMBL/GenBank/DDBJ whole genome shotgun (WGS) entry which is preliminary data.</text>
</comment>
<accession>A0A3L6QD69</accession>
<keyword evidence="3" id="KW-0804">Transcription</keyword>
<keyword evidence="2" id="KW-0805">Transcription regulation</keyword>
<evidence type="ECO:0000256" key="1">
    <source>
        <dbReference type="ARBA" id="ARBA00004123"/>
    </source>
</evidence>
<evidence type="ECO:0000259" key="7">
    <source>
        <dbReference type="Pfam" id="PF21539"/>
    </source>
</evidence>
<feature type="region of interest" description="Disordered" evidence="5">
    <location>
        <begin position="148"/>
        <end position="167"/>
    </location>
</feature>
<evidence type="ECO:0000313" key="8">
    <source>
        <dbReference type="EMBL" id="RLM75563.1"/>
    </source>
</evidence>
<evidence type="ECO:0000256" key="5">
    <source>
        <dbReference type="SAM" id="MobiDB-lite"/>
    </source>
</evidence>
<keyword evidence="9" id="KW-1185">Reference proteome</keyword>
<reference evidence="9" key="1">
    <citation type="journal article" date="2019" name="Nat. Commun.">
        <title>The genome of broomcorn millet.</title>
        <authorList>
            <person name="Zou C."/>
            <person name="Miki D."/>
            <person name="Li D."/>
            <person name="Tang Q."/>
            <person name="Xiao L."/>
            <person name="Rajput S."/>
            <person name="Deng P."/>
            <person name="Jia W."/>
            <person name="Huang R."/>
            <person name="Zhang M."/>
            <person name="Sun Y."/>
            <person name="Hu J."/>
            <person name="Fu X."/>
            <person name="Schnable P.S."/>
            <person name="Li F."/>
            <person name="Zhang H."/>
            <person name="Feng B."/>
            <person name="Zhu X."/>
            <person name="Liu R."/>
            <person name="Schnable J.C."/>
            <person name="Zhu J.-K."/>
            <person name="Zhang H."/>
        </authorList>
    </citation>
    <scope>NUCLEOTIDE SEQUENCE [LARGE SCALE GENOMIC DNA]</scope>
</reference>
<protein>
    <submittedName>
        <fullName evidence="8">Uncharacterized protein</fullName>
    </submittedName>
</protein>
<comment type="subcellular location">
    <subcellularLocation>
        <location evidence="1">Nucleus</location>
    </subcellularLocation>
</comment>
<dbReference type="InterPro" id="IPR044661">
    <property type="entry name" value="MED15a/b/c-like"/>
</dbReference>
<dbReference type="InterPro" id="IPR048386">
    <property type="entry name" value="Med15_C"/>
</dbReference>
<dbReference type="GO" id="GO:0031490">
    <property type="term" value="F:chromatin DNA binding"/>
    <property type="evidence" value="ECO:0007669"/>
    <property type="project" value="InterPro"/>
</dbReference>
<evidence type="ECO:0000256" key="2">
    <source>
        <dbReference type="ARBA" id="ARBA00023015"/>
    </source>
</evidence>
<feature type="domain" description="Mediator complex subunit 15 KIX" evidence="6">
    <location>
        <begin position="11"/>
        <end position="85"/>
    </location>
</feature>
<dbReference type="InterPro" id="IPR036529">
    <property type="entry name" value="KIX_dom_sf"/>
</dbReference>
<evidence type="ECO:0000259" key="6">
    <source>
        <dbReference type="Pfam" id="PF16987"/>
    </source>
</evidence>
<name>A0A3L6QD69_PANMI</name>